<feature type="compositionally biased region" description="Basic residues" evidence="1">
    <location>
        <begin position="143"/>
        <end position="153"/>
    </location>
</feature>
<gene>
    <name evidence="2" type="ORF">GSI_08948</name>
</gene>
<reference evidence="2 3" key="1">
    <citation type="journal article" date="2015" name="Sci. Rep.">
        <title>Chromosome-level genome map provides insights into diverse defense mechanisms in the medicinal fungus Ganoderma sinense.</title>
        <authorList>
            <person name="Zhu Y."/>
            <person name="Xu J."/>
            <person name="Sun C."/>
            <person name="Zhou S."/>
            <person name="Xu H."/>
            <person name="Nelson D.R."/>
            <person name="Qian J."/>
            <person name="Song J."/>
            <person name="Luo H."/>
            <person name="Xiang L."/>
            <person name="Li Y."/>
            <person name="Xu Z."/>
            <person name="Ji A."/>
            <person name="Wang L."/>
            <person name="Lu S."/>
            <person name="Hayward A."/>
            <person name="Sun W."/>
            <person name="Li X."/>
            <person name="Schwartz D.C."/>
            <person name="Wang Y."/>
            <person name="Chen S."/>
        </authorList>
    </citation>
    <scope>NUCLEOTIDE SEQUENCE [LARGE SCALE GENOMIC DNA]</scope>
    <source>
        <strain evidence="2 3">ZZ0214-1</strain>
    </source>
</reference>
<organism evidence="2 3">
    <name type="scientific">Ganoderma sinense ZZ0214-1</name>
    <dbReference type="NCBI Taxonomy" id="1077348"/>
    <lineage>
        <taxon>Eukaryota</taxon>
        <taxon>Fungi</taxon>
        <taxon>Dikarya</taxon>
        <taxon>Basidiomycota</taxon>
        <taxon>Agaricomycotina</taxon>
        <taxon>Agaricomycetes</taxon>
        <taxon>Polyporales</taxon>
        <taxon>Polyporaceae</taxon>
        <taxon>Ganoderma</taxon>
    </lineage>
</organism>
<feature type="compositionally biased region" description="Basic and acidic residues" evidence="1">
    <location>
        <begin position="246"/>
        <end position="262"/>
    </location>
</feature>
<feature type="region of interest" description="Disordered" evidence="1">
    <location>
        <begin position="112"/>
        <end position="180"/>
    </location>
</feature>
<protein>
    <submittedName>
        <fullName evidence="2">Uncharacterized protein</fullName>
    </submittedName>
</protein>
<evidence type="ECO:0000256" key="1">
    <source>
        <dbReference type="SAM" id="MobiDB-lite"/>
    </source>
</evidence>
<evidence type="ECO:0000313" key="3">
    <source>
        <dbReference type="Proteomes" id="UP000230002"/>
    </source>
</evidence>
<evidence type="ECO:0000313" key="2">
    <source>
        <dbReference type="EMBL" id="PIL28902.1"/>
    </source>
</evidence>
<feature type="region of interest" description="Disordered" evidence="1">
    <location>
        <begin position="239"/>
        <end position="263"/>
    </location>
</feature>
<sequence>MARLMAPVLLPPQDHLPPLPRPPADRRLRMALPNPAPALLLRPRAPDRHRARAAQGVPLLLLPTPPPPRLGAGLRRRLAGPHPACGLLPPRGGRGDAHRRAPLHARPCLRPRAARRGPLEHIRPRAPRLWGGAPHPGAGVRGAGRRKRKRKRKCECTGRGQPGAPQRGGGRGGDGVRRVERDVKPCVRAGVNAVAEREQRQVRVRGGRRAERHGDGLRAPGLPAAGPAEVELVRVGRRRRRGGVRASKDRLSGSGNGKRDTGGARCSGRFCFDDIVMKLGHDLWHGFGARDGSLILHISTR</sequence>
<dbReference type="AlphaFoldDB" id="A0A2G8S555"/>
<feature type="region of interest" description="Disordered" evidence="1">
    <location>
        <begin position="1"/>
        <end position="27"/>
    </location>
</feature>
<dbReference type="EMBL" id="AYKW01000023">
    <property type="protein sequence ID" value="PIL28902.1"/>
    <property type="molecule type" value="Genomic_DNA"/>
</dbReference>
<proteinExistence type="predicted"/>
<keyword evidence="3" id="KW-1185">Reference proteome</keyword>
<dbReference type="Proteomes" id="UP000230002">
    <property type="component" value="Unassembled WGS sequence"/>
</dbReference>
<name>A0A2G8S555_9APHY</name>
<feature type="region of interest" description="Disordered" evidence="1">
    <location>
        <begin position="198"/>
        <end position="224"/>
    </location>
</feature>
<accession>A0A2G8S555</accession>
<comment type="caution">
    <text evidence="2">The sequence shown here is derived from an EMBL/GenBank/DDBJ whole genome shotgun (WGS) entry which is preliminary data.</text>
</comment>